<protein>
    <recommendedName>
        <fullName evidence="7">Mothers against decapentaplegic homolog</fullName>
        <shortName evidence="7">MAD homolog</shortName>
        <shortName evidence="7">Mothers against DPP homolog</shortName>
    </recommendedName>
    <alternativeName>
        <fullName evidence="7">SMAD family member</fullName>
    </alternativeName>
</protein>
<feature type="domain" description="MH1" evidence="9">
    <location>
        <begin position="26"/>
        <end position="150"/>
    </location>
</feature>
<dbReference type="EMBL" id="JBJKFK010003097">
    <property type="protein sequence ID" value="KAL3310270.1"/>
    <property type="molecule type" value="Genomic_DNA"/>
</dbReference>
<evidence type="ECO:0000259" key="10">
    <source>
        <dbReference type="PROSITE" id="PS51076"/>
    </source>
</evidence>
<evidence type="ECO:0000256" key="7">
    <source>
        <dbReference type="RuleBase" id="RU361195"/>
    </source>
</evidence>
<dbReference type="PANTHER" id="PTHR13703">
    <property type="entry name" value="SMAD"/>
    <property type="match status" value="1"/>
</dbReference>
<evidence type="ECO:0000259" key="9">
    <source>
        <dbReference type="PROSITE" id="PS51075"/>
    </source>
</evidence>
<evidence type="ECO:0000256" key="4">
    <source>
        <dbReference type="ARBA" id="ARBA00023015"/>
    </source>
</evidence>
<dbReference type="InterPro" id="IPR013790">
    <property type="entry name" value="Dwarfin"/>
</dbReference>
<dbReference type="Pfam" id="PF03165">
    <property type="entry name" value="MH1"/>
    <property type="match status" value="1"/>
</dbReference>
<dbReference type="PANTHER" id="PTHR13703:SF45">
    <property type="entry name" value="MOTHERS AGAINST DECAPENTAPLEGIC HOMOLOG"/>
    <property type="match status" value="1"/>
</dbReference>
<feature type="compositionally biased region" description="Polar residues" evidence="8">
    <location>
        <begin position="192"/>
        <end position="227"/>
    </location>
</feature>
<dbReference type="InterPro" id="IPR036578">
    <property type="entry name" value="SMAD_MH1_sf"/>
</dbReference>
<dbReference type="GO" id="GO:0005634">
    <property type="term" value="C:nucleus"/>
    <property type="evidence" value="ECO:0007669"/>
    <property type="project" value="UniProtKB-SubCell"/>
</dbReference>
<comment type="caution">
    <text evidence="11">The sequence shown here is derived from an EMBL/GenBank/DDBJ whole genome shotgun (WGS) entry which is preliminary data.</text>
</comment>
<reference evidence="11 12" key="1">
    <citation type="submission" date="2024-11" db="EMBL/GenBank/DDBJ databases">
        <title>Adaptive evolution of stress response genes in parasites aligns with host niche diversity.</title>
        <authorList>
            <person name="Hahn C."/>
            <person name="Resl P."/>
        </authorList>
    </citation>
    <scope>NUCLEOTIDE SEQUENCE [LARGE SCALE GENOMIC DNA]</scope>
    <source>
        <strain evidence="11">EGGRZ-B1_66</strain>
        <tissue evidence="11">Body</tissue>
    </source>
</reference>
<dbReference type="Proteomes" id="UP001626550">
    <property type="component" value="Unassembled WGS sequence"/>
</dbReference>
<keyword evidence="4 7" id="KW-0805">Transcription regulation</keyword>
<dbReference type="InterPro" id="IPR001132">
    <property type="entry name" value="SMAD_dom_Dwarfin-type"/>
</dbReference>
<evidence type="ECO:0000256" key="3">
    <source>
        <dbReference type="ARBA" id="ARBA00022833"/>
    </source>
</evidence>
<dbReference type="Gene3D" id="2.60.200.10">
    <property type="match status" value="1"/>
</dbReference>
<keyword evidence="5 7" id="KW-0804">Transcription</keyword>
<feature type="domain" description="MH2" evidence="10">
    <location>
        <begin position="281"/>
        <end position="402"/>
    </location>
</feature>
<gene>
    <name evidence="11" type="ORF">Ciccas_011165</name>
</gene>
<sequence length="402" mass="44661">MDQVSSAKTKQLQNPNFVSSSDACLKIINCLMCYNQSSDPESFVRLSVESLVRKLKEKPQELDELICAVTSAGSQSSKCVTIPKTLDGRIQIGGRKCFPHLTYAKIWRFPDLSKMELRRTQQCNHAYELHGEVVCINPYHYERIVSSASEMDQAYSPETDFIDDYGFMADTPLGANIDLKSSHDSRIARNPGDNQAKSWNSSSGGGPSINQSPSHSNPGMSMSQQIPSSVPQQNNHQNSSSSQQSGQMSNIPNQGHSNLPPVSHMQQILPALTNQRPPEFWCDIAYFELDQQVGELFKVRGQYSRVTVDGYTDPSSPNRFCLGQLSNVHRSEQSEKSRLYIGKGVELDNVGEGDVWIRCLSEFSVFVQSYYLDREAGRAPGDAVHKIYPGAYIKVGSVSDLS</sequence>
<dbReference type="PROSITE" id="PS51075">
    <property type="entry name" value="MH1"/>
    <property type="match status" value="1"/>
</dbReference>
<accession>A0ABD2PSU6</accession>
<evidence type="ECO:0000256" key="8">
    <source>
        <dbReference type="SAM" id="MobiDB-lite"/>
    </source>
</evidence>
<dbReference type="SUPFAM" id="SSF49879">
    <property type="entry name" value="SMAD/FHA domain"/>
    <property type="match status" value="1"/>
</dbReference>
<dbReference type="SMART" id="SM00523">
    <property type="entry name" value="DWA"/>
    <property type="match status" value="1"/>
</dbReference>
<keyword evidence="6 7" id="KW-0539">Nucleus</keyword>
<evidence type="ECO:0000256" key="6">
    <source>
        <dbReference type="ARBA" id="ARBA00023242"/>
    </source>
</evidence>
<evidence type="ECO:0000256" key="1">
    <source>
        <dbReference type="ARBA" id="ARBA00005545"/>
    </source>
</evidence>
<comment type="similarity">
    <text evidence="1 7">Belongs to the dwarfin/SMAD family.</text>
</comment>
<keyword evidence="7" id="KW-0963">Cytoplasm</keyword>
<evidence type="ECO:0000256" key="5">
    <source>
        <dbReference type="ARBA" id="ARBA00023163"/>
    </source>
</evidence>
<keyword evidence="3" id="KW-0862">Zinc</keyword>
<dbReference type="InterPro" id="IPR008984">
    <property type="entry name" value="SMAD_FHA_dom_sf"/>
</dbReference>
<dbReference type="InterPro" id="IPR017855">
    <property type="entry name" value="SMAD-like_dom_sf"/>
</dbReference>
<keyword evidence="12" id="KW-1185">Reference proteome</keyword>
<dbReference type="GO" id="GO:0005737">
    <property type="term" value="C:cytoplasm"/>
    <property type="evidence" value="ECO:0007669"/>
    <property type="project" value="UniProtKB-SubCell"/>
</dbReference>
<dbReference type="CDD" id="cd10492">
    <property type="entry name" value="MH1_SMAD_4"/>
    <property type="match status" value="1"/>
</dbReference>
<evidence type="ECO:0000256" key="2">
    <source>
        <dbReference type="ARBA" id="ARBA00022723"/>
    </source>
</evidence>
<evidence type="ECO:0000313" key="11">
    <source>
        <dbReference type="EMBL" id="KAL3310270.1"/>
    </source>
</evidence>
<dbReference type="GO" id="GO:0046872">
    <property type="term" value="F:metal ion binding"/>
    <property type="evidence" value="ECO:0007669"/>
    <property type="project" value="UniProtKB-KW"/>
</dbReference>
<name>A0ABD2PSU6_9PLAT</name>
<dbReference type="PROSITE" id="PS51076">
    <property type="entry name" value="MH2"/>
    <property type="match status" value="1"/>
</dbReference>
<dbReference type="AlphaFoldDB" id="A0ABD2PSU6"/>
<dbReference type="SMART" id="SM00524">
    <property type="entry name" value="DWB"/>
    <property type="match status" value="1"/>
</dbReference>
<dbReference type="Pfam" id="PF03166">
    <property type="entry name" value="MH2"/>
    <property type="match status" value="1"/>
</dbReference>
<feature type="compositionally biased region" description="Low complexity" evidence="8">
    <location>
        <begin position="228"/>
        <end position="250"/>
    </location>
</feature>
<proteinExistence type="inferred from homology"/>
<feature type="region of interest" description="Disordered" evidence="8">
    <location>
        <begin position="183"/>
        <end position="262"/>
    </location>
</feature>
<evidence type="ECO:0000313" key="12">
    <source>
        <dbReference type="Proteomes" id="UP001626550"/>
    </source>
</evidence>
<organism evidence="11 12">
    <name type="scientific">Cichlidogyrus casuarinus</name>
    <dbReference type="NCBI Taxonomy" id="1844966"/>
    <lineage>
        <taxon>Eukaryota</taxon>
        <taxon>Metazoa</taxon>
        <taxon>Spiralia</taxon>
        <taxon>Lophotrochozoa</taxon>
        <taxon>Platyhelminthes</taxon>
        <taxon>Monogenea</taxon>
        <taxon>Monopisthocotylea</taxon>
        <taxon>Dactylogyridea</taxon>
        <taxon>Ancyrocephalidae</taxon>
        <taxon>Cichlidogyrus</taxon>
    </lineage>
</organism>
<dbReference type="InterPro" id="IPR003619">
    <property type="entry name" value="MAD_homology1_Dwarfin-type"/>
</dbReference>
<keyword evidence="2" id="KW-0479">Metal-binding</keyword>
<comment type="subcellular location">
    <subcellularLocation>
        <location evidence="7">Cytoplasm</location>
    </subcellularLocation>
    <subcellularLocation>
        <location evidence="7">Nucleus</location>
    </subcellularLocation>
</comment>
<dbReference type="SUPFAM" id="SSF56366">
    <property type="entry name" value="SMAD MH1 domain"/>
    <property type="match status" value="1"/>
</dbReference>
<dbReference type="Gene3D" id="3.90.520.10">
    <property type="entry name" value="SMAD MH1 domain"/>
    <property type="match status" value="1"/>
</dbReference>
<dbReference type="InterPro" id="IPR013019">
    <property type="entry name" value="MAD_homology_MH1"/>
</dbReference>